<evidence type="ECO:0000313" key="3">
    <source>
        <dbReference type="Proteomes" id="UP000193560"/>
    </source>
</evidence>
<keyword evidence="3" id="KW-1185">Reference proteome</keyword>
<protein>
    <recommendedName>
        <fullName evidence="1">Heterokaryon incompatibility domain-containing protein</fullName>
    </recommendedName>
</protein>
<dbReference type="STRING" id="90262.A0A1X2HR96"/>
<dbReference type="EMBL" id="MCGE01000054">
    <property type="protein sequence ID" value="ORZ02110.1"/>
    <property type="molecule type" value="Genomic_DNA"/>
</dbReference>
<evidence type="ECO:0000313" key="2">
    <source>
        <dbReference type="EMBL" id="ORZ02110.1"/>
    </source>
</evidence>
<dbReference type="OrthoDB" id="5071163at2759"/>
<proteinExistence type="predicted"/>
<name>A0A1X2HR96_9FUNG</name>
<organism evidence="2 3">
    <name type="scientific">Absidia repens</name>
    <dbReference type="NCBI Taxonomy" id="90262"/>
    <lineage>
        <taxon>Eukaryota</taxon>
        <taxon>Fungi</taxon>
        <taxon>Fungi incertae sedis</taxon>
        <taxon>Mucoromycota</taxon>
        <taxon>Mucoromycotina</taxon>
        <taxon>Mucoromycetes</taxon>
        <taxon>Mucorales</taxon>
        <taxon>Cunninghamellaceae</taxon>
        <taxon>Absidia</taxon>
    </lineage>
</organism>
<gene>
    <name evidence="2" type="ORF">BCR42DRAFT_200325</name>
</gene>
<dbReference type="Pfam" id="PF06985">
    <property type="entry name" value="HET"/>
    <property type="match status" value="1"/>
</dbReference>
<comment type="caution">
    <text evidence="2">The sequence shown here is derived from an EMBL/GenBank/DDBJ whole genome shotgun (WGS) entry which is preliminary data.</text>
</comment>
<feature type="domain" description="Heterokaryon incompatibility" evidence="1">
    <location>
        <begin position="58"/>
        <end position="143"/>
    </location>
</feature>
<dbReference type="AlphaFoldDB" id="A0A1X2HR96"/>
<dbReference type="InterPro" id="IPR010730">
    <property type="entry name" value="HET"/>
</dbReference>
<sequence length="224" mass="25203">MMTIDEAADKPGQGLLLKDNKPRQRKPFQVVLVDIKKAAEDNIIHCVKKPLEENDLKFVALSYRWGELHETLIDTGVGYTATITSFDLNDFYRLCEMMTIESDTKHIDYVWVDAICVDQSPAKRKATIHQMSNIYNRATYILAVPDLHVTYLKGVSLKNDDTIDGSGKYCMYLYHLLHGHVSQLDVLDEVFLDDAKVPKDPPAPSITSTKPPPIKSVVNIGKLG</sequence>
<reference evidence="2 3" key="1">
    <citation type="submission" date="2016-07" db="EMBL/GenBank/DDBJ databases">
        <title>Pervasive Adenine N6-methylation of Active Genes in Fungi.</title>
        <authorList>
            <consortium name="DOE Joint Genome Institute"/>
            <person name="Mondo S.J."/>
            <person name="Dannebaum R.O."/>
            <person name="Kuo R.C."/>
            <person name="Labutti K."/>
            <person name="Haridas S."/>
            <person name="Kuo A."/>
            <person name="Salamov A."/>
            <person name="Ahrendt S.R."/>
            <person name="Lipzen A."/>
            <person name="Sullivan W."/>
            <person name="Andreopoulos W.B."/>
            <person name="Clum A."/>
            <person name="Lindquist E."/>
            <person name="Daum C."/>
            <person name="Ramamoorthy G.K."/>
            <person name="Gryganskyi A."/>
            <person name="Culley D."/>
            <person name="Magnuson J.K."/>
            <person name="James T.Y."/>
            <person name="O'Malley M.A."/>
            <person name="Stajich J.E."/>
            <person name="Spatafora J.W."/>
            <person name="Visel A."/>
            <person name="Grigoriev I.V."/>
        </authorList>
    </citation>
    <scope>NUCLEOTIDE SEQUENCE [LARGE SCALE GENOMIC DNA]</scope>
    <source>
        <strain evidence="2 3">NRRL 1336</strain>
    </source>
</reference>
<evidence type="ECO:0000259" key="1">
    <source>
        <dbReference type="Pfam" id="PF06985"/>
    </source>
</evidence>
<dbReference type="Proteomes" id="UP000193560">
    <property type="component" value="Unassembled WGS sequence"/>
</dbReference>
<accession>A0A1X2HR96</accession>